<keyword evidence="10" id="KW-1185">Reference proteome</keyword>
<dbReference type="InterPro" id="IPR016162">
    <property type="entry name" value="Ald_DH_N"/>
</dbReference>
<comment type="caution">
    <text evidence="9">The sequence shown here is derived from an EMBL/GenBank/DDBJ whole genome shotgun (WGS) entry which is preliminary data.</text>
</comment>
<dbReference type="FunFam" id="3.40.309.10:FF:000024">
    <property type="entry name" value="Betaine aldehyde dehydrogenase"/>
    <property type="match status" value="1"/>
</dbReference>
<keyword evidence="7" id="KW-1133">Transmembrane helix</keyword>
<evidence type="ECO:0000256" key="5">
    <source>
        <dbReference type="PROSITE-ProRule" id="PRU10007"/>
    </source>
</evidence>
<feature type="transmembrane region" description="Helical" evidence="7">
    <location>
        <begin position="55"/>
        <end position="75"/>
    </location>
</feature>
<keyword evidence="2 6" id="KW-0560">Oxidoreductase</keyword>
<dbReference type="InterPro" id="IPR029510">
    <property type="entry name" value="Ald_DH_CS_GLU"/>
</dbReference>
<evidence type="ECO:0000256" key="3">
    <source>
        <dbReference type="ARBA" id="ARBA00024226"/>
    </source>
</evidence>
<evidence type="ECO:0000256" key="7">
    <source>
        <dbReference type="SAM" id="Phobius"/>
    </source>
</evidence>
<dbReference type="InterPro" id="IPR016163">
    <property type="entry name" value="Ald_DH_C"/>
</dbReference>
<dbReference type="SUPFAM" id="SSF53720">
    <property type="entry name" value="ALDH-like"/>
    <property type="match status" value="1"/>
</dbReference>
<evidence type="ECO:0000259" key="8">
    <source>
        <dbReference type="Pfam" id="PF00171"/>
    </source>
</evidence>
<dbReference type="Pfam" id="PF00171">
    <property type="entry name" value="Aldedh"/>
    <property type="match status" value="1"/>
</dbReference>
<dbReference type="InterPro" id="IPR015590">
    <property type="entry name" value="Aldehyde_DH_dom"/>
</dbReference>
<organism evidence="9 10">
    <name type="scientific">Colletotrichum incanum</name>
    <name type="common">Soybean anthracnose fungus</name>
    <dbReference type="NCBI Taxonomy" id="1573173"/>
    <lineage>
        <taxon>Eukaryota</taxon>
        <taxon>Fungi</taxon>
        <taxon>Dikarya</taxon>
        <taxon>Ascomycota</taxon>
        <taxon>Pezizomycotina</taxon>
        <taxon>Sordariomycetes</taxon>
        <taxon>Hypocreomycetidae</taxon>
        <taxon>Glomerellales</taxon>
        <taxon>Glomerellaceae</taxon>
        <taxon>Colletotrichum</taxon>
        <taxon>Colletotrichum spaethianum species complex</taxon>
    </lineage>
</organism>
<dbReference type="Proteomes" id="UP000076584">
    <property type="component" value="Unassembled WGS sequence"/>
</dbReference>
<comment type="catalytic activity">
    <reaction evidence="4">
        <text>an aldehyde + NAD(+) + H2O = a carboxylate + NADH + 2 H(+)</text>
        <dbReference type="Rhea" id="RHEA:16185"/>
        <dbReference type="ChEBI" id="CHEBI:15377"/>
        <dbReference type="ChEBI" id="CHEBI:15378"/>
        <dbReference type="ChEBI" id="CHEBI:17478"/>
        <dbReference type="ChEBI" id="CHEBI:29067"/>
        <dbReference type="ChEBI" id="CHEBI:57540"/>
        <dbReference type="ChEBI" id="CHEBI:57945"/>
        <dbReference type="EC" id="1.2.1.3"/>
    </reaction>
</comment>
<comment type="similarity">
    <text evidence="1 6">Belongs to the aldehyde dehydrogenase family.</text>
</comment>
<dbReference type="AlphaFoldDB" id="A0A166LV05"/>
<dbReference type="InterPro" id="IPR016160">
    <property type="entry name" value="Ald_DH_CS_CYS"/>
</dbReference>
<dbReference type="CDD" id="cd07098">
    <property type="entry name" value="ALDH_F15-22"/>
    <property type="match status" value="1"/>
</dbReference>
<dbReference type="Gene3D" id="3.40.605.10">
    <property type="entry name" value="Aldehyde Dehydrogenase, Chain A, domain 1"/>
    <property type="match status" value="1"/>
</dbReference>
<accession>A0A166LV05</accession>
<feature type="active site" evidence="5">
    <location>
        <position position="349"/>
    </location>
</feature>
<evidence type="ECO:0000313" key="9">
    <source>
        <dbReference type="EMBL" id="KZL63954.1"/>
    </source>
</evidence>
<gene>
    <name evidence="9" type="ORF">CI238_11598</name>
</gene>
<dbReference type="GO" id="GO:0004029">
    <property type="term" value="F:aldehyde dehydrogenase (NAD+) activity"/>
    <property type="evidence" value="ECO:0007669"/>
    <property type="project" value="UniProtKB-EC"/>
</dbReference>
<evidence type="ECO:0000256" key="2">
    <source>
        <dbReference type="ARBA" id="ARBA00023002"/>
    </source>
</evidence>
<reference evidence="9 10" key="1">
    <citation type="submission" date="2015-06" db="EMBL/GenBank/DDBJ databases">
        <title>Survival trade-offs in plant roots during colonization by closely related pathogenic and mutualistic fungi.</title>
        <authorList>
            <person name="Hacquard S."/>
            <person name="Kracher B."/>
            <person name="Hiruma K."/>
            <person name="Weinman A."/>
            <person name="Muench P."/>
            <person name="Garrido Oter R."/>
            <person name="Ver Loren van Themaat E."/>
            <person name="Dallerey J.-F."/>
            <person name="Damm U."/>
            <person name="Henrissat B."/>
            <person name="Lespinet O."/>
            <person name="Thon M."/>
            <person name="Kemen E."/>
            <person name="McHardy A.C."/>
            <person name="Schulze-Lefert P."/>
            <person name="O'Connell R.J."/>
        </authorList>
    </citation>
    <scope>NUCLEOTIDE SEQUENCE [LARGE SCALE GENOMIC DNA]</scope>
    <source>
        <strain evidence="9 10">MAFF 238704</strain>
    </source>
</reference>
<feature type="non-terminal residue" evidence="9">
    <location>
        <position position="1"/>
    </location>
</feature>
<dbReference type="EC" id="1.2.1.3" evidence="3"/>
<dbReference type="PANTHER" id="PTHR11699">
    <property type="entry name" value="ALDEHYDE DEHYDROGENASE-RELATED"/>
    <property type="match status" value="1"/>
</dbReference>
<evidence type="ECO:0000313" key="10">
    <source>
        <dbReference type="Proteomes" id="UP000076584"/>
    </source>
</evidence>
<evidence type="ECO:0000256" key="1">
    <source>
        <dbReference type="ARBA" id="ARBA00009986"/>
    </source>
</evidence>
<keyword evidence="7" id="KW-0472">Membrane</keyword>
<dbReference type="EMBL" id="LFIW01002718">
    <property type="protein sequence ID" value="KZL63954.1"/>
    <property type="molecule type" value="Genomic_DNA"/>
</dbReference>
<feature type="domain" description="Aldehyde dehydrogenase" evidence="8">
    <location>
        <begin position="113"/>
        <end position="578"/>
    </location>
</feature>
<dbReference type="InterPro" id="IPR016161">
    <property type="entry name" value="Ald_DH/histidinol_DH"/>
</dbReference>
<dbReference type="PROSITE" id="PS00070">
    <property type="entry name" value="ALDEHYDE_DEHYDR_CYS"/>
    <property type="match status" value="1"/>
</dbReference>
<dbReference type="Gene3D" id="3.40.309.10">
    <property type="entry name" value="Aldehyde Dehydrogenase, Chain A, domain 2"/>
    <property type="match status" value="1"/>
</dbReference>
<dbReference type="STRING" id="1573173.A0A166LV05"/>
<name>A0A166LV05_COLIC</name>
<keyword evidence="7" id="KW-0812">Transmembrane</keyword>
<evidence type="ECO:0000256" key="6">
    <source>
        <dbReference type="RuleBase" id="RU003345"/>
    </source>
</evidence>
<sequence>LRAQRTPSQRFVAISPHLDVNRARLDAKMDTQFFDEVAERLTSYIEAIPPGFPQYIFAVVAVAFSVWLLLLAQVWNEDKAIAYTVPPPKIPDEHSIVEETNVKALPIQISGTTAVQCYAPATGQFLGFINPSTPASVDRAVDAAHAAQAKWKKTTFRERRIVLRTMLQHVLDNQDAICRAACLDSGKTMVDAQLGEILVTVEKLTWTLNHGEKALRPSPRPTNLLMAYKQNEVRYEPLGVVGALVSWNYPFHNLIGPIISSIFAGNGVLVKVSEQTAWSSQYFTSIARGALIAHGHDPALIQTVVCWPQTANYITSHPKISHLTFIGSRPVCLKVAASAAKSLTPLIAELGGKDPSIVLDSAAKDLNRIVEILMRGTFQASGQNCIGIERIIATPSLYEQLVSTLAPKVQALRLGPTADVGAMISDAAFDRLEALVEKAVKQGARLLAGGKRHVHPEHPKGHYFTPTLLVDVTSDMEIANEECFGPVMTIMRAPGPDAESVLSVANAPDFGLGASIFGGDNDPVLRAIVDGLKTGMVAVNDFGATYAVQLPFGGVGGSGYGRFAGEEGLRGLCNIKSICVDRFGWLGVRTSIPPPVKYPVPDQERSWRFTRGVVNVGYAQGLLGKLRAILDIMKNA</sequence>
<proteinExistence type="inferred from homology"/>
<evidence type="ECO:0000256" key="4">
    <source>
        <dbReference type="ARBA" id="ARBA00049194"/>
    </source>
</evidence>
<protein>
    <recommendedName>
        <fullName evidence="3">aldehyde dehydrogenase (NAD(+))</fullName>
        <ecNumber evidence="3">1.2.1.3</ecNumber>
    </recommendedName>
</protein>
<dbReference type="PROSITE" id="PS00687">
    <property type="entry name" value="ALDEHYDE_DEHYDR_GLU"/>
    <property type="match status" value="1"/>
</dbReference>